<protein>
    <submittedName>
        <fullName evidence="2">Amidohydrolase</fullName>
    </submittedName>
</protein>
<accession>A0AAE3FWR2</accession>
<dbReference type="InterPro" id="IPR013108">
    <property type="entry name" value="Amidohydro_3"/>
</dbReference>
<dbReference type="RefSeq" id="WP_174652080.1">
    <property type="nucleotide sequence ID" value="NZ_JAKRVX010000002.1"/>
</dbReference>
<evidence type="ECO:0000313" key="2">
    <source>
        <dbReference type="EMBL" id="MCL9816606.1"/>
    </source>
</evidence>
<dbReference type="Gene3D" id="3.20.20.140">
    <property type="entry name" value="Metal-dependent hydrolases"/>
    <property type="match status" value="1"/>
</dbReference>
<comment type="caution">
    <text evidence="2">The sequence shown here is derived from an EMBL/GenBank/DDBJ whole genome shotgun (WGS) entry which is preliminary data.</text>
</comment>
<dbReference type="Gene3D" id="3.10.310.70">
    <property type="match status" value="1"/>
</dbReference>
<dbReference type="InterPro" id="IPR032466">
    <property type="entry name" value="Metal_Hydrolase"/>
</dbReference>
<dbReference type="Pfam" id="PF07969">
    <property type="entry name" value="Amidohydro_3"/>
    <property type="match status" value="1"/>
</dbReference>
<dbReference type="InterPro" id="IPR033932">
    <property type="entry name" value="YtcJ-like"/>
</dbReference>
<feature type="domain" description="Amidohydrolase 3" evidence="1">
    <location>
        <begin position="53"/>
        <end position="508"/>
    </location>
</feature>
<dbReference type="Gene3D" id="2.30.40.10">
    <property type="entry name" value="Urease, subunit C, domain 1"/>
    <property type="match status" value="1"/>
</dbReference>
<dbReference type="CDD" id="cd01300">
    <property type="entry name" value="YtcJ_like"/>
    <property type="match status" value="1"/>
</dbReference>
<dbReference type="EMBL" id="JAKRVX010000002">
    <property type="protein sequence ID" value="MCL9816606.1"/>
    <property type="molecule type" value="Genomic_DNA"/>
</dbReference>
<keyword evidence="3" id="KW-1185">Reference proteome</keyword>
<dbReference type="Proteomes" id="UP001203207">
    <property type="component" value="Unassembled WGS sequence"/>
</dbReference>
<reference evidence="2" key="2">
    <citation type="submission" date="2022-02" db="EMBL/GenBank/DDBJ databases">
        <authorList>
            <person name="Elcheninov A.G."/>
            <person name="Sorokin D.Y."/>
            <person name="Kublanov I.V."/>
        </authorList>
    </citation>
    <scope>NUCLEOTIDE SEQUENCE</scope>
    <source>
        <strain evidence="2">AArc-St2</strain>
    </source>
</reference>
<dbReference type="SUPFAM" id="SSF51338">
    <property type="entry name" value="Composite domain of metallo-dependent hydrolases"/>
    <property type="match status" value="1"/>
</dbReference>
<proteinExistence type="predicted"/>
<dbReference type="SUPFAM" id="SSF51556">
    <property type="entry name" value="Metallo-dependent hydrolases"/>
    <property type="match status" value="1"/>
</dbReference>
<dbReference type="PANTHER" id="PTHR22642:SF2">
    <property type="entry name" value="PROTEIN LONG AFTER FAR-RED 3"/>
    <property type="match status" value="1"/>
</dbReference>
<dbReference type="GO" id="GO:0016810">
    <property type="term" value="F:hydrolase activity, acting on carbon-nitrogen (but not peptide) bonds"/>
    <property type="evidence" value="ECO:0007669"/>
    <property type="project" value="InterPro"/>
</dbReference>
<dbReference type="AlphaFoldDB" id="A0AAE3FWR2"/>
<dbReference type="PANTHER" id="PTHR22642">
    <property type="entry name" value="IMIDAZOLONEPROPIONASE"/>
    <property type="match status" value="1"/>
</dbReference>
<evidence type="ECO:0000313" key="3">
    <source>
        <dbReference type="Proteomes" id="UP001203207"/>
    </source>
</evidence>
<name>A0AAE3FWR2_9EURY</name>
<dbReference type="InterPro" id="IPR011059">
    <property type="entry name" value="Metal-dep_hydrolase_composite"/>
</dbReference>
<evidence type="ECO:0000259" key="1">
    <source>
        <dbReference type="Pfam" id="PF07969"/>
    </source>
</evidence>
<reference evidence="2" key="1">
    <citation type="journal article" date="2022" name="Syst. Appl. Microbiol.">
        <title>Natronocalculus amylovorans gen. nov., sp. nov., and Natranaeroarchaeum aerophilus sp. nov., dominant culturable amylolytic natronoarchaea from hypersaline soda lakes in southwestern Siberia.</title>
        <authorList>
            <person name="Sorokin D.Y."/>
            <person name="Elcheninov A.G."/>
            <person name="Khizhniak T.V."/>
            <person name="Koenen M."/>
            <person name="Bale N.J."/>
            <person name="Damste J.S.S."/>
            <person name="Kublanov I.V."/>
        </authorList>
    </citation>
    <scope>NUCLEOTIDE SEQUENCE</scope>
    <source>
        <strain evidence="2">AArc-St2</strain>
    </source>
</reference>
<gene>
    <name evidence="2" type="ORF">AArcSt2_06570</name>
</gene>
<organism evidence="2 3">
    <name type="scientific">Natronocalculus amylovorans</name>
    <dbReference type="NCBI Taxonomy" id="2917812"/>
    <lineage>
        <taxon>Archaea</taxon>
        <taxon>Methanobacteriati</taxon>
        <taxon>Methanobacteriota</taxon>
        <taxon>Stenosarchaea group</taxon>
        <taxon>Halobacteria</taxon>
        <taxon>Halobacteriales</taxon>
        <taxon>Haloferacaceae</taxon>
        <taxon>Natronocalculus</taxon>
    </lineage>
</organism>
<sequence length="511" mass="55924">MTAAADLILTNAEVHTLTEQDETYDAIAIRDGRIVRLASSYDVSFLEGTETAVVDLDGRVVIPGFIDAHTHLTTMGRYLVHADLSAADSLDEAIELLSERADAVDDPDGWVLGYGYDESTWPEKRYPTKEDLDSIGEDRLIAAFREDMHVASVNSRVLSAFEDAMPKADIQTENGTPTGVIVEEAIDPIYETIEPDVEETRELVKAAQTAANERGVTMIHDMVRNSYAPHVYRELDMATELSIRVRINYWTDHLDSLIDAGLRTNHGSEMVQVGAVKSYTDGSFGGRTAKLSEPYADGDGVGQWVVNPDELQEYVDRADDAGFQMTAHAIGDEAIDAVLDAYDNCADPAASRHRIEHVELASDAAIDRFGDGGIVASVQPNFLKWTGEDGLYTDRLAERRTETNRFQSLLDAGAPLAFGSDCMPLDPLLGIHWVVNAPAGMESLDVTTALRAYTSGAAYAGFDEDRMGTIEQGKLADLTILEESPWDAADRIDEISVTATIVDGEFVYDDR</sequence>